<name>A0A1I0NI47_9EURY</name>
<dbReference type="PANTHER" id="PTHR46268">
    <property type="entry name" value="STRESS RESPONSE PROTEIN NHAX"/>
    <property type="match status" value="1"/>
</dbReference>
<evidence type="ECO:0000313" key="5">
    <source>
        <dbReference type="Proteomes" id="UP000198518"/>
    </source>
</evidence>
<dbReference type="SUPFAM" id="SSF52402">
    <property type="entry name" value="Adenine nucleotide alpha hydrolases-like"/>
    <property type="match status" value="1"/>
</dbReference>
<evidence type="ECO:0000259" key="3">
    <source>
        <dbReference type="Pfam" id="PF00582"/>
    </source>
</evidence>
<gene>
    <name evidence="4" type="ORF">SAMN04487945_0858</name>
</gene>
<accession>A0A1I0NI47</accession>
<evidence type="ECO:0000313" key="4">
    <source>
        <dbReference type="EMBL" id="SEW00489.1"/>
    </source>
</evidence>
<reference evidence="4 5" key="1">
    <citation type="submission" date="2016-10" db="EMBL/GenBank/DDBJ databases">
        <authorList>
            <person name="de Groot N.N."/>
        </authorList>
    </citation>
    <scope>NUCLEOTIDE SEQUENCE [LARGE SCALE GENOMIC DNA]</scope>
    <source>
        <strain evidence="4 5">CGMCC 1.5337</strain>
    </source>
</reference>
<comment type="similarity">
    <text evidence="1">Belongs to the universal stress protein A family.</text>
</comment>
<dbReference type="InterPro" id="IPR006016">
    <property type="entry name" value="UspA"/>
</dbReference>
<dbReference type="Pfam" id="PF00582">
    <property type="entry name" value="Usp"/>
    <property type="match status" value="1"/>
</dbReference>
<feature type="domain" description="UspA" evidence="3">
    <location>
        <begin position="27"/>
        <end position="158"/>
    </location>
</feature>
<dbReference type="Gene3D" id="3.40.50.620">
    <property type="entry name" value="HUPs"/>
    <property type="match status" value="1"/>
</dbReference>
<organism evidence="4 5">
    <name type="scientific">Halobacterium jilantaiense</name>
    <dbReference type="NCBI Taxonomy" id="355548"/>
    <lineage>
        <taxon>Archaea</taxon>
        <taxon>Methanobacteriati</taxon>
        <taxon>Methanobacteriota</taxon>
        <taxon>Stenosarchaea group</taxon>
        <taxon>Halobacteria</taxon>
        <taxon>Halobacteriales</taxon>
        <taxon>Halobacteriaceae</taxon>
        <taxon>Halobacterium</taxon>
    </lineage>
</organism>
<keyword evidence="5" id="KW-1185">Reference proteome</keyword>
<dbReference type="AlphaFoldDB" id="A0A1I0NI47"/>
<dbReference type="InterPro" id="IPR014729">
    <property type="entry name" value="Rossmann-like_a/b/a_fold"/>
</dbReference>
<feature type="region of interest" description="Disordered" evidence="2">
    <location>
        <begin position="1"/>
        <end position="21"/>
    </location>
</feature>
<proteinExistence type="inferred from homology"/>
<dbReference type="STRING" id="355548.SAMN04487945_0858"/>
<dbReference type="Proteomes" id="UP000198518">
    <property type="component" value="Unassembled WGS sequence"/>
</dbReference>
<dbReference type="OrthoDB" id="329991at2157"/>
<dbReference type="RefSeq" id="WP_089668141.1">
    <property type="nucleotide sequence ID" value="NZ_FOJA01000001.1"/>
</dbReference>
<dbReference type="EMBL" id="FOJA01000001">
    <property type="protein sequence ID" value="SEW00489.1"/>
    <property type="molecule type" value="Genomic_DNA"/>
</dbReference>
<evidence type="ECO:0000256" key="2">
    <source>
        <dbReference type="SAM" id="MobiDB-lite"/>
    </source>
</evidence>
<dbReference type="PANTHER" id="PTHR46268:SF6">
    <property type="entry name" value="UNIVERSAL STRESS PROTEIN UP12"/>
    <property type="match status" value="1"/>
</dbReference>
<evidence type="ECO:0000256" key="1">
    <source>
        <dbReference type="ARBA" id="ARBA00008791"/>
    </source>
</evidence>
<sequence>MSTHTNTTTSDADPTDAAASATPSSLFDRVLVVTDGGDAGDAAAETAVRLAARHDASVDALFVVDTATHWDVVVEREENAGENAVETVADRGAAFGVDVRKRFRYGHAHQEVLDYADVHDADLVVVSSTKPTGLDRLVAPDTLAPRVQREADVPVMVVGPNDA</sequence>
<protein>
    <submittedName>
        <fullName evidence="4">Nucleotide-binding universal stress protein, UspA family</fullName>
    </submittedName>
</protein>
<dbReference type="CDD" id="cd00293">
    <property type="entry name" value="USP-like"/>
    <property type="match status" value="1"/>
</dbReference>